<dbReference type="EMBL" id="JAVIJP010000039">
    <property type="protein sequence ID" value="KAL3627594.1"/>
    <property type="molecule type" value="Genomic_DNA"/>
</dbReference>
<reference evidence="2" key="1">
    <citation type="journal article" date="2024" name="IScience">
        <title>Strigolactones Initiate the Formation of Haustorium-like Structures in Castilleja.</title>
        <authorList>
            <person name="Buerger M."/>
            <person name="Peterson D."/>
            <person name="Chory J."/>
        </authorList>
    </citation>
    <scope>NUCLEOTIDE SEQUENCE [LARGE SCALE GENOMIC DNA]</scope>
</reference>
<sequence>MEAINILMAKYFFADTLLINGSKIEVLSAKAKQTKDRD</sequence>
<proteinExistence type="predicted"/>
<gene>
    <name evidence="1" type="ORF">CASFOL_028957</name>
</gene>
<evidence type="ECO:0000313" key="2">
    <source>
        <dbReference type="Proteomes" id="UP001632038"/>
    </source>
</evidence>
<organism evidence="1 2">
    <name type="scientific">Castilleja foliolosa</name>
    <dbReference type="NCBI Taxonomy" id="1961234"/>
    <lineage>
        <taxon>Eukaryota</taxon>
        <taxon>Viridiplantae</taxon>
        <taxon>Streptophyta</taxon>
        <taxon>Embryophyta</taxon>
        <taxon>Tracheophyta</taxon>
        <taxon>Spermatophyta</taxon>
        <taxon>Magnoliopsida</taxon>
        <taxon>eudicotyledons</taxon>
        <taxon>Gunneridae</taxon>
        <taxon>Pentapetalae</taxon>
        <taxon>asterids</taxon>
        <taxon>lamiids</taxon>
        <taxon>Lamiales</taxon>
        <taxon>Orobanchaceae</taxon>
        <taxon>Pedicularideae</taxon>
        <taxon>Castillejinae</taxon>
        <taxon>Castilleja</taxon>
    </lineage>
</organism>
<dbReference type="Proteomes" id="UP001632038">
    <property type="component" value="Unassembled WGS sequence"/>
</dbReference>
<comment type="caution">
    <text evidence="1">The sequence shown here is derived from an EMBL/GenBank/DDBJ whole genome shotgun (WGS) entry which is preliminary data.</text>
</comment>
<keyword evidence="2" id="KW-1185">Reference proteome</keyword>
<protein>
    <submittedName>
        <fullName evidence="1">Uncharacterized protein</fullName>
    </submittedName>
</protein>
<name>A0ABD3CE60_9LAMI</name>
<accession>A0ABD3CE60</accession>
<dbReference type="AlphaFoldDB" id="A0ABD3CE60"/>
<evidence type="ECO:0000313" key="1">
    <source>
        <dbReference type="EMBL" id="KAL3627594.1"/>
    </source>
</evidence>